<keyword evidence="4" id="KW-0800">Toxin</keyword>
<feature type="compositionally biased region" description="Polar residues" evidence="7">
    <location>
        <begin position="715"/>
        <end position="737"/>
    </location>
</feature>
<feature type="region of interest" description="Disordered" evidence="7">
    <location>
        <begin position="710"/>
        <end position="789"/>
    </location>
</feature>
<dbReference type="Pfam" id="PF12796">
    <property type="entry name" value="Ank_2"/>
    <property type="match status" value="2"/>
</dbReference>
<evidence type="ECO:0000259" key="8">
    <source>
        <dbReference type="PROSITE" id="PS50106"/>
    </source>
</evidence>
<dbReference type="SMART" id="SM00228">
    <property type="entry name" value="PDZ"/>
    <property type="match status" value="1"/>
</dbReference>
<feature type="compositionally biased region" description="Polar residues" evidence="7">
    <location>
        <begin position="446"/>
        <end position="460"/>
    </location>
</feature>
<name>A0A443S3P9_9ACAR</name>
<dbReference type="PROSITE" id="PS50088">
    <property type="entry name" value="ANK_REPEAT"/>
    <property type="match status" value="2"/>
</dbReference>
<feature type="compositionally biased region" description="Acidic residues" evidence="7">
    <location>
        <begin position="521"/>
        <end position="531"/>
    </location>
</feature>
<evidence type="ECO:0000256" key="5">
    <source>
        <dbReference type="ARBA" id="ARBA00023298"/>
    </source>
</evidence>
<dbReference type="OrthoDB" id="445896at2759"/>
<dbReference type="GO" id="GO:0045211">
    <property type="term" value="C:postsynaptic membrane"/>
    <property type="evidence" value="ECO:0007669"/>
    <property type="project" value="TreeGrafter"/>
</dbReference>
<evidence type="ECO:0000256" key="3">
    <source>
        <dbReference type="ARBA" id="ARBA00022537"/>
    </source>
</evidence>
<gene>
    <name evidence="9" type="ORF">B4U80_06885</name>
</gene>
<evidence type="ECO:0000313" key="10">
    <source>
        <dbReference type="Proteomes" id="UP000288716"/>
    </source>
</evidence>
<dbReference type="InterPro" id="IPR036034">
    <property type="entry name" value="PDZ_sf"/>
</dbReference>
<feature type="domain" description="PDZ" evidence="8">
    <location>
        <begin position="605"/>
        <end position="702"/>
    </location>
</feature>
<protein>
    <submittedName>
        <fullName evidence="9">Ankyrin repeat domain containing protein 35-like protein</fullName>
    </submittedName>
</protein>
<feature type="region of interest" description="Disordered" evidence="7">
    <location>
        <begin position="1"/>
        <end position="29"/>
    </location>
</feature>
<feature type="repeat" description="ANK" evidence="6">
    <location>
        <begin position="368"/>
        <end position="400"/>
    </location>
</feature>
<sequence length="789" mass="86506">MNCGSFEKDDWDDELTNDSSEDNSTSGHHSLKEAESLNCSTCECVCACDPCDTLAAEDDDEDCFKTEDDDHFIRLNVIIGELHLQQSLTVSEFDTVWQLKLELIDRVANLKKQLSYNQPSKTCINELNYGLYCPSISTFLEEDITFADLLRDLFNCDICKECLKKNIIEVEFKYKQRIDIMSTTLPTSTTTRRKRKKSRLLDAVSNGNVEKIIKVLANCDPNFIDDNSGETPLSLSAATTSQSTTTTQRVIVALVNGGALLDFRTKDGRTALHCAVQKSNYAALKTFLDLGASPNYKDTNGLTPLFYSILNKSNPKLTQLLLHEHSTHGVVDQHGWQEVHHACKLGLVAHLEQLLYYGCDMNCKIVGSGNTPLHVAAINDQMDCARVLLLRGCNTSIVNNSHQNAYQVAVIASNMNLADLIANHKPENVVPYRDKPKYNPARRPPSATTVSGDPAKQQQQKLKEEFTAKYLNGGSSSPHSFCCPPSSPCLSQRSCATSTTISTTTTSSGVCCELDGSQSEEAGDEDGESEDESNKTEKSVSHKPRVEGRREQKKLGIGSSTTLPARGRRAQNLMTNSVGSMPSSQKATELLPPNMPPITSYDEKTVSLHKGMKGFGFVLRGAKATSPVMKANQEVVTQQQPISLQYLDEIETSGIAEAAGLKKGDFLLNVNGVDVRSAPHEQVVNLIRQSGDKVTMTVASPIFMIDKETDKNEEASVTSAEVKTNGDVQQQSFSSTLPRGPVNDVDLAKQRSLSKSRAPPPAPPRRDPSTTLSIGRARARSISQREQQS</sequence>
<feature type="region of interest" description="Disordered" evidence="7">
    <location>
        <begin position="502"/>
        <end position="564"/>
    </location>
</feature>
<dbReference type="PROSITE" id="PS50106">
    <property type="entry name" value="PDZ"/>
    <property type="match status" value="1"/>
</dbReference>
<dbReference type="SMART" id="SM00248">
    <property type="entry name" value="ANK"/>
    <property type="match status" value="6"/>
</dbReference>
<dbReference type="GO" id="GO:0006887">
    <property type="term" value="P:exocytosis"/>
    <property type="evidence" value="ECO:0007669"/>
    <property type="project" value="UniProtKB-KW"/>
</dbReference>
<feature type="compositionally biased region" description="Acidic residues" evidence="7">
    <location>
        <begin position="9"/>
        <end position="21"/>
    </location>
</feature>
<accession>A0A443S3P9</accession>
<dbReference type="InterPro" id="IPR036770">
    <property type="entry name" value="Ankyrin_rpt-contain_sf"/>
</dbReference>
<dbReference type="GO" id="GO:0044231">
    <property type="term" value="C:host cell presynaptic membrane"/>
    <property type="evidence" value="ECO:0007669"/>
    <property type="project" value="UniProtKB-KW"/>
</dbReference>
<evidence type="ECO:0000256" key="6">
    <source>
        <dbReference type="PROSITE-ProRule" id="PRU00023"/>
    </source>
</evidence>
<dbReference type="SUPFAM" id="SSF48403">
    <property type="entry name" value="Ankyrin repeat"/>
    <property type="match status" value="1"/>
</dbReference>
<dbReference type="Proteomes" id="UP000288716">
    <property type="component" value="Unassembled WGS sequence"/>
</dbReference>
<dbReference type="PANTHER" id="PTHR24135:SF28">
    <property type="entry name" value="LD13733P"/>
    <property type="match status" value="1"/>
</dbReference>
<organism evidence="9 10">
    <name type="scientific">Leptotrombidium deliense</name>
    <dbReference type="NCBI Taxonomy" id="299467"/>
    <lineage>
        <taxon>Eukaryota</taxon>
        <taxon>Metazoa</taxon>
        <taxon>Ecdysozoa</taxon>
        <taxon>Arthropoda</taxon>
        <taxon>Chelicerata</taxon>
        <taxon>Arachnida</taxon>
        <taxon>Acari</taxon>
        <taxon>Acariformes</taxon>
        <taxon>Trombidiformes</taxon>
        <taxon>Prostigmata</taxon>
        <taxon>Anystina</taxon>
        <taxon>Parasitengona</taxon>
        <taxon>Trombiculoidea</taxon>
        <taxon>Trombiculidae</taxon>
        <taxon>Leptotrombidium</taxon>
    </lineage>
</organism>
<evidence type="ECO:0000256" key="7">
    <source>
        <dbReference type="SAM" id="MobiDB-lite"/>
    </source>
</evidence>
<keyword evidence="10" id="KW-1185">Reference proteome</keyword>
<dbReference type="PROSITE" id="PS50297">
    <property type="entry name" value="ANK_REP_REGION"/>
    <property type="match status" value="2"/>
</dbReference>
<dbReference type="Gene3D" id="1.25.40.20">
    <property type="entry name" value="Ankyrin repeat-containing domain"/>
    <property type="match status" value="1"/>
</dbReference>
<dbReference type="EMBL" id="NCKV01009600">
    <property type="protein sequence ID" value="RWS22166.1"/>
    <property type="molecule type" value="Genomic_DNA"/>
</dbReference>
<feature type="region of interest" description="Disordered" evidence="7">
    <location>
        <begin position="428"/>
        <end position="461"/>
    </location>
</feature>
<dbReference type="CDD" id="cd06746">
    <property type="entry name" value="PDZ_SHANK1_3-like"/>
    <property type="match status" value="1"/>
</dbReference>
<dbReference type="GO" id="GO:0014069">
    <property type="term" value="C:postsynaptic density"/>
    <property type="evidence" value="ECO:0007669"/>
    <property type="project" value="TreeGrafter"/>
</dbReference>
<dbReference type="InterPro" id="IPR002110">
    <property type="entry name" value="Ankyrin_rpt"/>
</dbReference>
<keyword evidence="6" id="KW-0040">ANK repeat</keyword>
<keyword evidence="5" id="KW-0472">Membrane</keyword>
<evidence type="ECO:0000313" key="9">
    <source>
        <dbReference type="EMBL" id="RWS22166.1"/>
    </source>
</evidence>
<feature type="repeat" description="ANK" evidence="6">
    <location>
        <begin position="267"/>
        <end position="299"/>
    </location>
</feature>
<dbReference type="PANTHER" id="PTHR24135">
    <property type="entry name" value="SH3 AND MULTIPLE ANKYRIN REPEAT DOMAINS PROTEIN"/>
    <property type="match status" value="1"/>
</dbReference>
<evidence type="ECO:0000256" key="4">
    <source>
        <dbReference type="ARBA" id="ARBA00023028"/>
    </source>
</evidence>
<dbReference type="Pfam" id="PF00595">
    <property type="entry name" value="PDZ"/>
    <property type="match status" value="1"/>
</dbReference>
<dbReference type="VEuPathDB" id="VectorBase:LDEU009874"/>
<dbReference type="GO" id="GO:0035255">
    <property type="term" value="F:ionotropic glutamate receptor binding"/>
    <property type="evidence" value="ECO:0007669"/>
    <property type="project" value="TreeGrafter"/>
</dbReference>
<evidence type="ECO:0000256" key="2">
    <source>
        <dbReference type="ARBA" id="ARBA00022483"/>
    </source>
</evidence>
<dbReference type="SUPFAM" id="SSF50156">
    <property type="entry name" value="PDZ domain-like"/>
    <property type="match status" value="1"/>
</dbReference>
<dbReference type="GO" id="GO:0030160">
    <property type="term" value="F:synaptic receptor adaptor activity"/>
    <property type="evidence" value="ECO:0007669"/>
    <property type="project" value="TreeGrafter"/>
</dbReference>
<dbReference type="InterPro" id="IPR051569">
    <property type="entry name" value="SHANK"/>
</dbReference>
<comment type="caution">
    <text evidence="9">The sequence shown here is derived from an EMBL/GenBank/DDBJ whole genome shotgun (WGS) entry which is preliminary data.</text>
</comment>
<keyword evidence="4" id="KW-0638">Presynaptic neurotoxin</keyword>
<feature type="compositionally biased region" description="Basic and acidic residues" evidence="7">
    <location>
        <begin position="532"/>
        <end position="554"/>
    </location>
</feature>
<keyword evidence="5" id="KW-1053">Target membrane</keyword>
<dbReference type="GO" id="GO:0044218">
    <property type="term" value="C:other organism cell membrane"/>
    <property type="evidence" value="ECO:0007669"/>
    <property type="project" value="UniProtKB-KW"/>
</dbReference>
<dbReference type="InterPro" id="IPR001478">
    <property type="entry name" value="PDZ"/>
</dbReference>
<keyword evidence="3" id="KW-1052">Target cell membrane</keyword>
<evidence type="ECO:0000256" key="1">
    <source>
        <dbReference type="ARBA" id="ARBA00004175"/>
    </source>
</evidence>
<keyword evidence="4" id="KW-0528">Neurotoxin</keyword>
<dbReference type="Gene3D" id="2.30.42.10">
    <property type="match status" value="1"/>
</dbReference>
<keyword evidence="2" id="KW-0268">Exocytosis</keyword>
<proteinExistence type="predicted"/>
<comment type="subcellular location">
    <subcellularLocation>
        <location evidence="1">Target cell membrane</location>
    </subcellularLocation>
</comment>
<dbReference type="STRING" id="299467.A0A443S3P9"/>
<dbReference type="GO" id="GO:0043197">
    <property type="term" value="C:dendritic spine"/>
    <property type="evidence" value="ECO:0007669"/>
    <property type="project" value="TreeGrafter"/>
</dbReference>
<feature type="compositionally biased region" description="Basic and acidic residues" evidence="7">
    <location>
        <begin position="428"/>
        <end position="437"/>
    </location>
</feature>
<reference evidence="9 10" key="1">
    <citation type="journal article" date="2018" name="Gigascience">
        <title>Genomes of trombidid mites reveal novel predicted allergens and laterally-transferred genes associated with secondary metabolism.</title>
        <authorList>
            <person name="Dong X."/>
            <person name="Chaisiri K."/>
            <person name="Xia D."/>
            <person name="Armstrong S.D."/>
            <person name="Fang Y."/>
            <person name="Donnelly M.J."/>
            <person name="Kadowaki T."/>
            <person name="McGarry J.W."/>
            <person name="Darby A.C."/>
            <person name="Makepeace B.L."/>
        </authorList>
    </citation>
    <scope>NUCLEOTIDE SEQUENCE [LARGE SCALE GENOMIC DNA]</scope>
    <source>
        <strain evidence="9">UoL-UT</strain>
    </source>
</reference>
<dbReference type="AlphaFoldDB" id="A0A443S3P9"/>